<accession>A0A420S456</accession>
<proteinExistence type="predicted"/>
<name>A0A420S456_GIBIN</name>
<gene>
    <name evidence="1" type="ORF">BFJ72_g14392</name>
</gene>
<protein>
    <submittedName>
        <fullName evidence="1">Uncharacterized protein</fullName>
    </submittedName>
</protein>
<dbReference type="Proteomes" id="UP000283569">
    <property type="component" value="Unassembled WGS sequence"/>
</dbReference>
<evidence type="ECO:0000313" key="1">
    <source>
        <dbReference type="EMBL" id="RKL24018.1"/>
    </source>
</evidence>
<organism evidence="1 2">
    <name type="scientific">Gibberella intermedia</name>
    <name type="common">Bulb rot disease fungus</name>
    <name type="synonym">Fusarium proliferatum</name>
    <dbReference type="NCBI Taxonomy" id="948311"/>
    <lineage>
        <taxon>Eukaryota</taxon>
        <taxon>Fungi</taxon>
        <taxon>Dikarya</taxon>
        <taxon>Ascomycota</taxon>
        <taxon>Pezizomycotina</taxon>
        <taxon>Sordariomycetes</taxon>
        <taxon>Hypocreomycetidae</taxon>
        <taxon>Hypocreales</taxon>
        <taxon>Nectriaceae</taxon>
        <taxon>Fusarium</taxon>
        <taxon>Fusarium fujikuroi species complex</taxon>
    </lineage>
</organism>
<reference evidence="1 2" key="1">
    <citation type="journal article" date="2018" name="Sci. Rep.">
        <title>Characterisation of pathogen-specific regions and novel effector candidates in Fusarium oxysporum f. sp. cepae.</title>
        <authorList>
            <person name="Armitage A.D."/>
            <person name="Taylor A."/>
            <person name="Sobczyk M.K."/>
            <person name="Baxter L."/>
            <person name="Greenfield B.P."/>
            <person name="Bates H.J."/>
            <person name="Wilson F."/>
            <person name="Jackson A.C."/>
            <person name="Ott S."/>
            <person name="Harrison R.J."/>
            <person name="Clarkson J.P."/>
        </authorList>
    </citation>
    <scope>NUCLEOTIDE SEQUENCE [LARGE SCALE GENOMIC DNA]</scope>
    <source>
        <strain evidence="1 2">Fp_A8</strain>
    </source>
</reference>
<dbReference type="AlphaFoldDB" id="A0A420S456"/>
<comment type="caution">
    <text evidence="1">The sequence shown here is derived from an EMBL/GenBank/DDBJ whole genome shotgun (WGS) entry which is preliminary data.</text>
</comment>
<dbReference type="EMBL" id="MRDB01000105">
    <property type="protein sequence ID" value="RKL24018.1"/>
    <property type="molecule type" value="Genomic_DNA"/>
</dbReference>
<sequence>MTQSWRLAAIDEGKHMALSFSPQYHVQTEPGIWSKPLNPFAPFGKYPSMDEIKRVSEEAAKIESEGEEVITMVFDPKGDFGR</sequence>
<evidence type="ECO:0000313" key="2">
    <source>
        <dbReference type="Proteomes" id="UP000283569"/>
    </source>
</evidence>